<comment type="caution">
    <text evidence="5">The sequence shown here is derived from an EMBL/GenBank/DDBJ whole genome shotgun (WGS) entry which is preliminary data.</text>
</comment>
<reference evidence="5 6" key="1">
    <citation type="submission" date="2018-01" db="EMBL/GenBank/DDBJ databases">
        <title>Draft genome sequence of Jishengella sp. NA12.</title>
        <authorList>
            <person name="Sahin N."/>
            <person name="Ay H."/>
            <person name="Saygin H."/>
        </authorList>
    </citation>
    <scope>NUCLEOTIDE SEQUENCE [LARGE SCALE GENOMIC DNA]</scope>
    <source>
        <strain evidence="5 6">NA12</strain>
    </source>
</reference>
<dbReference type="InterPro" id="IPR009057">
    <property type="entry name" value="Homeodomain-like_sf"/>
</dbReference>
<feature type="domain" description="HTH araC/xylS-type" evidence="4">
    <location>
        <begin position="182"/>
        <end position="282"/>
    </location>
</feature>
<organism evidence="5 6">
    <name type="scientific">Micromonospora craterilacus</name>
    <dbReference type="NCBI Taxonomy" id="1655439"/>
    <lineage>
        <taxon>Bacteria</taxon>
        <taxon>Bacillati</taxon>
        <taxon>Actinomycetota</taxon>
        <taxon>Actinomycetes</taxon>
        <taxon>Micromonosporales</taxon>
        <taxon>Micromonosporaceae</taxon>
        <taxon>Micromonospora</taxon>
    </lineage>
</organism>
<accession>A0A2W2G8J1</accession>
<dbReference type="OrthoDB" id="2559672at2"/>
<evidence type="ECO:0000313" key="5">
    <source>
        <dbReference type="EMBL" id="PZG23214.1"/>
    </source>
</evidence>
<keyword evidence="1" id="KW-0805">Transcription regulation</keyword>
<keyword evidence="2" id="KW-0238">DNA-binding</keyword>
<evidence type="ECO:0000256" key="2">
    <source>
        <dbReference type="ARBA" id="ARBA00023125"/>
    </source>
</evidence>
<dbReference type="Pfam" id="PF20240">
    <property type="entry name" value="DUF6597"/>
    <property type="match status" value="1"/>
</dbReference>
<dbReference type="GO" id="GO:0043565">
    <property type="term" value="F:sequence-specific DNA binding"/>
    <property type="evidence" value="ECO:0007669"/>
    <property type="project" value="InterPro"/>
</dbReference>
<dbReference type="InterPro" id="IPR050204">
    <property type="entry name" value="AraC_XylS_family_regulators"/>
</dbReference>
<dbReference type="PANTHER" id="PTHR46796:SF15">
    <property type="entry name" value="BLL1074 PROTEIN"/>
    <property type="match status" value="1"/>
</dbReference>
<dbReference type="SMART" id="SM00342">
    <property type="entry name" value="HTH_ARAC"/>
    <property type="match status" value="1"/>
</dbReference>
<dbReference type="EMBL" id="POTY01000012">
    <property type="protein sequence ID" value="PZG23214.1"/>
    <property type="molecule type" value="Genomic_DNA"/>
</dbReference>
<dbReference type="RefSeq" id="WP_111212375.1">
    <property type="nucleotide sequence ID" value="NZ_POTY01000012.1"/>
</dbReference>
<dbReference type="InterPro" id="IPR046532">
    <property type="entry name" value="DUF6597"/>
</dbReference>
<dbReference type="InterPro" id="IPR018060">
    <property type="entry name" value="HTH_AraC"/>
</dbReference>
<evidence type="ECO:0000256" key="3">
    <source>
        <dbReference type="ARBA" id="ARBA00023163"/>
    </source>
</evidence>
<dbReference type="AlphaFoldDB" id="A0A2W2G8J1"/>
<evidence type="ECO:0000259" key="4">
    <source>
        <dbReference type="PROSITE" id="PS01124"/>
    </source>
</evidence>
<dbReference type="GO" id="GO:0003700">
    <property type="term" value="F:DNA-binding transcription factor activity"/>
    <property type="evidence" value="ECO:0007669"/>
    <property type="project" value="InterPro"/>
</dbReference>
<evidence type="ECO:0000313" key="6">
    <source>
        <dbReference type="Proteomes" id="UP000248924"/>
    </source>
</evidence>
<dbReference type="SUPFAM" id="SSF46689">
    <property type="entry name" value="Homeodomain-like"/>
    <property type="match status" value="1"/>
</dbReference>
<dbReference type="Pfam" id="PF12833">
    <property type="entry name" value="HTH_18"/>
    <property type="match status" value="1"/>
</dbReference>
<dbReference type="Proteomes" id="UP000248924">
    <property type="component" value="Unassembled WGS sequence"/>
</dbReference>
<evidence type="ECO:0000256" key="1">
    <source>
        <dbReference type="ARBA" id="ARBA00023015"/>
    </source>
</evidence>
<keyword evidence="3" id="KW-0804">Transcription</keyword>
<sequence length="285" mass="31565">MRQPRGDSRGILEPARLMRRVRFRRQLPAAALRRWVEHYWLVDWDLTEPFEQRVVPHPAVNVVFQRHGDGPERAEVAGVGRKLFSIVLTGTGRVCGVQFRPGGFHPFWQRSVAELTGRRWSFAELTDRWPPAAAASADPTGLPAAGGAAAGSGICTGTDAERCHVLDALLTSWAPRPDPVTDEVMGLVEAIRTDRGVRRVDEFARDHGISVRRLQRLFVTHVGVGPKWVIRRYRLHEAIERAAGGPPDWAGLAAELGYSDQAHLVRDFTAVTGVSPGAYAHGDRR</sequence>
<name>A0A2W2G8J1_9ACTN</name>
<dbReference type="PANTHER" id="PTHR46796">
    <property type="entry name" value="HTH-TYPE TRANSCRIPTIONAL ACTIVATOR RHAS-RELATED"/>
    <property type="match status" value="1"/>
</dbReference>
<keyword evidence="6" id="KW-1185">Reference proteome</keyword>
<dbReference type="Gene3D" id="1.10.10.60">
    <property type="entry name" value="Homeodomain-like"/>
    <property type="match status" value="1"/>
</dbReference>
<gene>
    <name evidence="5" type="ORF">C1I95_03915</name>
</gene>
<dbReference type="PROSITE" id="PS01124">
    <property type="entry name" value="HTH_ARAC_FAMILY_2"/>
    <property type="match status" value="1"/>
</dbReference>
<proteinExistence type="predicted"/>
<protein>
    <submittedName>
        <fullName evidence="5">AraC family transcriptional regulator</fullName>
    </submittedName>
</protein>